<dbReference type="PROSITE" id="PS50181">
    <property type="entry name" value="FBOX"/>
    <property type="match status" value="1"/>
</dbReference>
<organism evidence="2 3">
    <name type="scientific">Quercus rubra</name>
    <name type="common">Northern red oak</name>
    <name type="synonym">Quercus borealis</name>
    <dbReference type="NCBI Taxonomy" id="3512"/>
    <lineage>
        <taxon>Eukaryota</taxon>
        <taxon>Viridiplantae</taxon>
        <taxon>Streptophyta</taxon>
        <taxon>Embryophyta</taxon>
        <taxon>Tracheophyta</taxon>
        <taxon>Spermatophyta</taxon>
        <taxon>Magnoliopsida</taxon>
        <taxon>eudicotyledons</taxon>
        <taxon>Gunneridae</taxon>
        <taxon>Pentapetalae</taxon>
        <taxon>rosids</taxon>
        <taxon>fabids</taxon>
        <taxon>Fagales</taxon>
        <taxon>Fagaceae</taxon>
        <taxon>Quercus</taxon>
    </lineage>
</organism>
<dbReference type="InterPro" id="IPR055357">
    <property type="entry name" value="LRR_At1g61320_AtMIF1"/>
</dbReference>
<reference evidence="2 3" key="1">
    <citation type="journal article" date="2023" name="G3 (Bethesda)">
        <title>A haplotype-resolved chromosome-scale genome for Quercus rubra L. provides insights into the genetics of adaptive traits for red oak species.</title>
        <authorList>
            <person name="Kapoor B."/>
            <person name="Jenkins J."/>
            <person name="Schmutz J."/>
            <person name="Zhebentyayeva T."/>
            <person name="Kuelheim C."/>
            <person name="Coggeshall M."/>
            <person name="Heim C."/>
            <person name="Lasky J.R."/>
            <person name="Leites L."/>
            <person name="Islam-Faridi N."/>
            <person name="Romero-Severson J."/>
            <person name="DeLeo V.L."/>
            <person name="Lucas S.M."/>
            <person name="Lazic D."/>
            <person name="Gailing O."/>
            <person name="Carlson J."/>
            <person name="Staton M."/>
        </authorList>
    </citation>
    <scope>NUCLEOTIDE SEQUENCE [LARGE SCALE GENOMIC DNA]</scope>
    <source>
        <strain evidence="2">Pseudo-F2</strain>
    </source>
</reference>
<dbReference type="InterPro" id="IPR001810">
    <property type="entry name" value="F-box_dom"/>
</dbReference>
<dbReference type="InterPro" id="IPR032675">
    <property type="entry name" value="LRR_dom_sf"/>
</dbReference>
<accession>A0AAN7EB66</accession>
<evidence type="ECO:0000259" key="1">
    <source>
        <dbReference type="PROSITE" id="PS50181"/>
    </source>
</evidence>
<name>A0AAN7EB66_QUERU</name>
<comment type="caution">
    <text evidence="2">The sequence shown here is derived from an EMBL/GenBank/DDBJ whole genome shotgun (WGS) entry which is preliminary data.</text>
</comment>
<dbReference type="Pfam" id="PF23622">
    <property type="entry name" value="LRR_At1g61320_AtMIF1"/>
    <property type="match status" value="1"/>
</dbReference>
<dbReference type="SUPFAM" id="SSF52047">
    <property type="entry name" value="RNI-like"/>
    <property type="match status" value="1"/>
</dbReference>
<dbReference type="Pfam" id="PF00646">
    <property type="entry name" value="F-box"/>
    <property type="match status" value="1"/>
</dbReference>
<dbReference type="PANTHER" id="PTHR34145">
    <property type="entry name" value="OS02G0105600 PROTEIN"/>
    <property type="match status" value="1"/>
</dbReference>
<proteinExistence type="predicted"/>
<feature type="domain" description="F-box" evidence="1">
    <location>
        <begin position="21"/>
        <end position="57"/>
    </location>
</feature>
<evidence type="ECO:0000313" key="3">
    <source>
        <dbReference type="Proteomes" id="UP001324115"/>
    </source>
</evidence>
<dbReference type="CDD" id="cd22160">
    <property type="entry name" value="F-box_AtFBL13-like"/>
    <property type="match status" value="1"/>
</dbReference>
<dbReference type="InterPro" id="IPR053772">
    <property type="entry name" value="At1g61320/At1g61330-like"/>
</dbReference>
<dbReference type="SUPFAM" id="SSF81383">
    <property type="entry name" value="F-box domain"/>
    <property type="match status" value="1"/>
</dbReference>
<dbReference type="Gene3D" id="3.80.10.10">
    <property type="entry name" value="Ribonuclease Inhibitor"/>
    <property type="match status" value="1"/>
</dbReference>
<evidence type="ECO:0000313" key="2">
    <source>
        <dbReference type="EMBL" id="KAK4567150.1"/>
    </source>
</evidence>
<keyword evidence="3" id="KW-1185">Reference proteome</keyword>
<dbReference type="Proteomes" id="UP001324115">
    <property type="component" value="Unassembled WGS sequence"/>
</dbReference>
<dbReference type="Gene3D" id="1.20.1280.50">
    <property type="match status" value="1"/>
</dbReference>
<dbReference type="InterPro" id="IPR036047">
    <property type="entry name" value="F-box-like_dom_sf"/>
</dbReference>
<dbReference type="AlphaFoldDB" id="A0AAN7EB66"/>
<dbReference type="EMBL" id="JAXUIC010000010">
    <property type="protein sequence ID" value="KAK4567150.1"/>
    <property type="molecule type" value="Genomic_DNA"/>
</dbReference>
<dbReference type="InterPro" id="IPR053781">
    <property type="entry name" value="F-box_AtFBL13-like"/>
</dbReference>
<protein>
    <recommendedName>
        <fullName evidence="1">F-box domain-containing protein</fullName>
    </recommendedName>
</protein>
<sequence length="433" mass="49888">MEKTLLLSSDKKCKRKVEGLDDLISRLPNEILIYILSFLSSKEACRTSVLSHTWKHLWPFFSGTLNFDDPSTRMDIVFGRKKSEFEMNKFVERVNSILKSHRASTLEGFRVKFELNYCYKHHIDKWIDFAISKRVKSLELDLSKCTFENVYEFPLERVKVSVGIKSLTSLTLVRVHVTSELLENFLSSCPLLELLHVSSVRGLFNLKISGASLKLKFLHMHCPDCKIVEIVAPNLEYLGFDGIIDFHVDYAPRLLNVCFVGSSYGMRNAFRSLSSCLDRLEGLMVDLIMLGKDKLKFPKGQKLTNLRRLKWRVLAYDGMSLRWLVPSIEAAPNLRKFTLELSCINPSRKRKFRKVMKYPNEHLGVKEVEIVGFTGREIDMELINYLLKSATKLEKIVITPRCETVKTQNIKGARELAKELEKNLPIGVEFVLL</sequence>
<dbReference type="PANTHER" id="PTHR34145:SF68">
    <property type="entry name" value="FBD DOMAIN-CONTAINING PROTEIN"/>
    <property type="match status" value="1"/>
</dbReference>
<gene>
    <name evidence="2" type="ORF">RGQ29_003112</name>
</gene>